<gene>
    <name evidence="2" type="ORF">EAY07_20775</name>
</gene>
<name>A0ABD4KSL4_VIBAN</name>
<evidence type="ECO:0000256" key="1">
    <source>
        <dbReference type="SAM" id="Coils"/>
    </source>
</evidence>
<dbReference type="Proteomes" id="UP000722957">
    <property type="component" value="Unassembled WGS sequence"/>
</dbReference>
<dbReference type="RefSeq" id="WP_038892791.1">
    <property type="nucleotide sequence ID" value="NZ_JAEOBB010000088.1"/>
</dbReference>
<accession>A0ABD4KSL4</accession>
<organism evidence="2 3">
    <name type="scientific">Vibrio anguillarum</name>
    <name type="common">Listonella anguillarum</name>
    <dbReference type="NCBI Taxonomy" id="55601"/>
    <lineage>
        <taxon>Bacteria</taxon>
        <taxon>Pseudomonadati</taxon>
        <taxon>Pseudomonadota</taxon>
        <taxon>Gammaproteobacteria</taxon>
        <taxon>Vibrionales</taxon>
        <taxon>Vibrionaceae</taxon>
        <taxon>Vibrio</taxon>
    </lineage>
</organism>
<comment type="caution">
    <text evidence="2">The sequence shown here is derived from an EMBL/GenBank/DDBJ whole genome shotgun (WGS) entry which is preliminary data.</text>
</comment>
<dbReference type="EMBL" id="RDOM01000246">
    <property type="protein sequence ID" value="MBF4274395.1"/>
    <property type="molecule type" value="Genomic_DNA"/>
</dbReference>
<dbReference type="AlphaFoldDB" id="A0ABD4KSL4"/>
<sequence>MEIMTILPAVLSSLGAAVAAYAMFQSSSSLKTRLQIERKLAHNLAKQLKSRHIESEVSVELDKVVVRSKVEEEDIEKLKQQIDESLKAALRELVESEQELVKKSLEQPSKQGQMHYLKKLINNSLQELSHQKA</sequence>
<keyword evidence="1" id="KW-0175">Coiled coil</keyword>
<proteinExistence type="predicted"/>
<evidence type="ECO:0000313" key="3">
    <source>
        <dbReference type="Proteomes" id="UP000722957"/>
    </source>
</evidence>
<feature type="coiled-coil region" evidence="1">
    <location>
        <begin position="61"/>
        <end position="106"/>
    </location>
</feature>
<reference evidence="2 3" key="1">
    <citation type="journal article" date="2021" name="PeerJ">
        <title>Analysis of 44 Vibrio anguillarum genomes reveals high genetic diversity.</title>
        <authorList>
            <person name="Hansen M.J."/>
            <person name="Dalsgaard I."/>
        </authorList>
    </citation>
    <scope>NUCLEOTIDE SEQUENCE [LARGE SCALE GENOMIC DNA]</scope>
    <source>
        <strain evidence="2 3">17-16730-2A</strain>
    </source>
</reference>
<evidence type="ECO:0000313" key="2">
    <source>
        <dbReference type="EMBL" id="MBF4274395.1"/>
    </source>
</evidence>
<protein>
    <recommendedName>
        <fullName evidence="4">DUF2802 domain-containing protein</fullName>
    </recommendedName>
</protein>
<evidence type="ECO:0008006" key="4">
    <source>
        <dbReference type="Google" id="ProtNLM"/>
    </source>
</evidence>